<gene>
    <name evidence="2" type="ORF">BCR34DRAFT_350155</name>
</gene>
<evidence type="ECO:0000313" key="3">
    <source>
        <dbReference type="Proteomes" id="UP000193144"/>
    </source>
</evidence>
<dbReference type="AlphaFoldDB" id="A0A1Y1ZJJ8"/>
<evidence type="ECO:0000256" key="1">
    <source>
        <dbReference type="SAM" id="MobiDB-lite"/>
    </source>
</evidence>
<comment type="caution">
    <text evidence="2">The sequence shown here is derived from an EMBL/GenBank/DDBJ whole genome shotgun (WGS) entry which is preliminary data.</text>
</comment>
<dbReference type="STRING" id="1231657.A0A1Y1ZJJ8"/>
<protein>
    <submittedName>
        <fullName evidence="2">Uncharacterized protein</fullName>
    </submittedName>
</protein>
<reference evidence="2 3" key="1">
    <citation type="submission" date="2016-07" db="EMBL/GenBank/DDBJ databases">
        <title>Pervasive Adenine N6-methylation of Active Genes in Fungi.</title>
        <authorList>
            <consortium name="DOE Joint Genome Institute"/>
            <person name="Mondo S.J."/>
            <person name="Dannebaum R.O."/>
            <person name="Kuo R.C."/>
            <person name="Labutti K."/>
            <person name="Haridas S."/>
            <person name="Kuo A."/>
            <person name="Salamov A."/>
            <person name="Ahrendt S.R."/>
            <person name="Lipzen A."/>
            <person name="Sullivan W."/>
            <person name="Andreopoulos W.B."/>
            <person name="Clum A."/>
            <person name="Lindquist E."/>
            <person name="Daum C."/>
            <person name="Ramamoorthy G.K."/>
            <person name="Gryganskyi A."/>
            <person name="Culley D."/>
            <person name="Magnuson J.K."/>
            <person name="James T.Y."/>
            <person name="O'Malley M.A."/>
            <person name="Stajich J.E."/>
            <person name="Spatafora J.W."/>
            <person name="Visel A."/>
            <person name="Grigoriev I.V."/>
        </authorList>
    </citation>
    <scope>NUCLEOTIDE SEQUENCE [LARGE SCALE GENOMIC DNA]</scope>
    <source>
        <strain evidence="2 3">CBS 115471</strain>
    </source>
</reference>
<dbReference type="EMBL" id="MCFA01000073">
    <property type="protein sequence ID" value="ORY10396.1"/>
    <property type="molecule type" value="Genomic_DNA"/>
</dbReference>
<sequence length="223" mass="24557">MSIKIRDLPYYNLQQGILQVEYTDRPSNSPEWIYWDLSIINCGWQEMDIESELYCPALAGGLKMYSLWPGSKYVDHSPVARCQFTSDPATHVEENCPNTYNMSGIWTGEPSFHSDPNYPIVVEFCSESDTERSRNTGRPGISADDPVPPSEPIPEGPKGPPPAPGIPPPPPGTPSPPPETQLPPCDRPMKRISELPDCGVSSSSVLCPLFPQHCVCLPAHVQV</sequence>
<name>A0A1Y1ZJJ8_9PLEO</name>
<evidence type="ECO:0000313" key="2">
    <source>
        <dbReference type="EMBL" id="ORY10396.1"/>
    </source>
</evidence>
<organism evidence="2 3">
    <name type="scientific">Clohesyomyces aquaticus</name>
    <dbReference type="NCBI Taxonomy" id="1231657"/>
    <lineage>
        <taxon>Eukaryota</taxon>
        <taxon>Fungi</taxon>
        <taxon>Dikarya</taxon>
        <taxon>Ascomycota</taxon>
        <taxon>Pezizomycotina</taxon>
        <taxon>Dothideomycetes</taxon>
        <taxon>Pleosporomycetidae</taxon>
        <taxon>Pleosporales</taxon>
        <taxon>Lindgomycetaceae</taxon>
        <taxon>Clohesyomyces</taxon>
    </lineage>
</organism>
<keyword evidence="3" id="KW-1185">Reference proteome</keyword>
<proteinExistence type="predicted"/>
<dbReference type="OrthoDB" id="1193027at2759"/>
<feature type="region of interest" description="Disordered" evidence="1">
    <location>
        <begin position="128"/>
        <end position="194"/>
    </location>
</feature>
<feature type="compositionally biased region" description="Pro residues" evidence="1">
    <location>
        <begin position="146"/>
        <end position="181"/>
    </location>
</feature>
<dbReference type="Proteomes" id="UP000193144">
    <property type="component" value="Unassembled WGS sequence"/>
</dbReference>
<accession>A0A1Y1ZJJ8</accession>